<organism evidence="2 3">
    <name type="scientific">Belliella alkalica</name>
    <dbReference type="NCBI Taxonomy" id="1730871"/>
    <lineage>
        <taxon>Bacteria</taxon>
        <taxon>Pseudomonadati</taxon>
        <taxon>Bacteroidota</taxon>
        <taxon>Cytophagia</taxon>
        <taxon>Cytophagales</taxon>
        <taxon>Cyclobacteriaceae</taxon>
        <taxon>Belliella</taxon>
    </lineage>
</organism>
<reference evidence="2" key="1">
    <citation type="submission" date="2022-03" db="EMBL/GenBank/DDBJ databases">
        <title>De novo assembled genomes of Belliella spp. (Cyclobacteriaceae) strains.</title>
        <authorList>
            <person name="Szabo A."/>
            <person name="Korponai K."/>
            <person name="Felfoldi T."/>
        </authorList>
    </citation>
    <scope>NUCLEOTIDE SEQUENCE</scope>
    <source>
        <strain evidence="2">DSM 111903</strain>
    </source>
</reference>
<dbReference type="EMBL" id="JAKZGO010000005">
    <property type="protein sequence ID" value="MCH7413459.1"/>
    <property type="molecule type" value="Genomic_DNA"/>
</dbReference>
<comment type="caution">
    <text evidence="2">The sequence shown here is derived from an EMBL/GenBank/DDBJ whole genome shotgun (WGS) entry which is preliminary data.</text>
</comment>
<keyword evidence="1" id="KW-0472">Membrane</keyword>
<gene>
    <name evidence="2" type="ORF">MM213_08185</name>
</gene>
<evidence type="ECO:0000313" key="3">
    <source>
        <dbReference type="Proteomes" id="UP001165430"/>
    </source>
</evidence>
<evidence type="ECO:0000313" key="2">
    <source>
        <dbReference type="EMBL" id="MCH7413459.1"/>
    </source>
</evidence>
<dbReference type="RefSeq" id="WP_241411240.1">
    <property type="nucleotide sequence ID" value="NZ_JAKZGO010000005.1"/>
</dbReference>
<protein>
    <recommendedName>
        <fullName evidence="4">Lipoprotein</fullName>
    </recommendedName>
</protein>
<sequence length="116" mass="13337">MKNPTIITYILLFFFLVTACLPLVSRKSELDGLKAEKAYSLDVDIKEDETVYKIQVIAFCEISGEVEMNGKKIDSNTEKVTLHESDFYFNRFELEVVPVVSSTGRVKVKAKYYIQR</sequence>
<dbReference type="PROSITE" id="PS51257">
    <property type="entry name" value="PROKAR_LIPOPROTEIN"/>
    <property type="match status" value="1"/>
</dbReference>
<keyword evidence="1" id="KW-1133">Transmembrane helix</keyword>
<accession>A0ABS9VAK7</accession>
<dbReference type="Proteomes" id="UP001165430">
    <property type="component" value="Unassembled WGS sequence"/>
</dbReference>
<keyword evidence="3" id="KW-1185">Reference proteome</keyword>
<keyword evidence="1" id="KW-0812">Transmembrane</keyword>
<feature type="transmembrane region" description="Helical" evidence="1">
    <location>
        <begin position="6"/>
        <end position="24"/>
    </location>
</feature>
<evidence type="ECO:0000256" key="1">
    <source>
        <dbReference type="SAM" id="Phobius"/>
    </source>
</evidence>
<evidence type="ECO:0008006" key="4">
    <source>
        <dbReference type="Google" id="ProtNLM"/>
    </source>
</evidence>
<proteinExistence type="predicted"/>
<name>A0ABS9VAK7_9BACT</name>